<name>A0A239AJA7_9BACT</name>
<evidence type="ECO:0000256" key="1">
    <source>
        <dbReference type="ARBA" id="ARBA00004370"/>
    </source>
</evidence>
<comment type="subcellular location">
    <subcellularLocation>
        <location evidence="1">Membrane</location>
    </subcellularLocation>
</comment>
<keyword evidence="2" id="KW-0472">Membrane</keyword>
<keyword evidence="5" id="KW-1185">Reference proteome</keyword>
<dbReference type="OrthoDB" id="9771071at2"/>
<accession>A0A239AJA7</accession>
<dbReference type="GO" id="GO:0019867">
    <property type="term" value="C:outer membrane"/>
    <property type="evidence" value="ECO:0007669"/>
    <property type="project" value="InterPro"/>
</dbReference>
<dbReference type="Gene3D" id="2.40.160.50">
    <property type="entry name" value="membrane protein fhac: a member of the omp85/tpsb transporter family"/>
    <property type="match status" value="1"/>
</dbReference>
<dbReference type="Pfam" id="PF01103">
    <property type="entry name" value="Omp85"/>
    <property type="match status" value="1"/>
</dbReference>
<dbReference type="Proteomes" id="UP000198480">
    <property type="component" value="Unassembled WGS sequence"/>
</dbReference>
<proteinExistence type="predicted"/>
<organism evidence="4 5">
    <name type="scientific">Belliella buryatensis</name>
    <dbReference type="NCBI Taxonomy" id="1500549"/>
    <lineage>
        <taxon>Bacteria</taxon>
        <taxon>Pseudomonadati</taxon>
        <taxon>Bacteroidota</taxon>
        <taxon>Cytophagia</taxon>
        <taxon>Cytophagales</taxon>
        <taxon>Cyclobacteriaceae</taxon>
        <taxon>Belliella</taxon>
    </lineage>
</organism>
<sequence length="392" mass="44803">MVYIILILVVAFFAYSNRANESDELSKPVHCSMVKNIFLGILTFMMMMQAKGQQDSIAVKPVISVLPLVYYTPETSWSFGAGAVGNFKLGNPALETYESQLVVGTAYTLLDQFLAYSSWRVFTEENKNLFAGEIGWYRYVFFFYGLGNQVQESDREQYDAALPRLRFDYLRKVRAHFYLGLRYHFDEFNITTVEENGLLANGNFLGSEGGRISGFGPMAYYDSRDSQLYPTRGIFGEASFQTFNRALGSDFHYSRWLMDFRSVHAINSKSVFVWNAYSEVLVGETPFFALPLVGGNRLLRGLFEGKFRDQNLALLQAEYRYKFLSRWGAVVFSGVGNVFSKENSFQFNQSKLTYGIGGRFQLSKREKLNLRLDLAHAPGEDFRIYLTFGEAF</sequence>
<dbReference type="InterPro" id="IPR000184">
    <property type="entry name" value="Bac_surfAg_D15"/>
</dbReference>
<reference evidence="5" key="1">
    <citation type="submission" date="2017-06" db="EMBL/GenBank/DDBJ databases">
        <authorList>
            <person name="Varghese N."/>
            <person name="Submissions S."/>
        </authorList>
    </citation>
    <scope>NUCLEOTIDE SEQUENCE [LARGE SCALE GENOMIC DNA]</scope>
    <source>
        <strain evidence="5">5C</strain>
    </source>
</reference>
<feature type="domain" description="Bacterial surface antigen (D15)" evidence="3">
    <location>
        <begin position="204"/>
        <end position="363"/>
    </location>
</feature>
<gene>
    <name evidence="4" type="ORF">SAMN06295967_101195</name>
</gene>
<dbReference type="AlphaFoldDB" id="A0A239AJA7"/>
<evidence type="ECO:0000313" key="4">
    <source>
        <dbReference type="EMBL" id="SNR95630.1"/>
    </source>
</evidence>
<evidence type="ECO:0000313" key="5">
    <source>
        <dbReference type="Proteomes" id="UP000198480"/>
    </source>
</evidence>
<evidence type="ECO:0000259" key="3">
    <source>
        <dbReference type="Pfam" id="PF01103"/>
    </source>
</evidence>
<evidence type="ECO:0000256" key="2">
    <source>
        <dbReference type="ARBA" id="ARBA00023136"/>
    </source>
</evidence>
<dbReference type="EMBL" id="FZOK01000001">
    <property type="protein sequence ID" value="SNR95630.1"/>
    <property type="molecule type" value="Genomic_DNA"/>
</dbReference>
<protein>
    <submittedName>
        <fullName evidence="4">Surface antigen</fullName>
    </submittedName>
</protein>